<dbReference type="Gene3D" id="1.10.10.10">
    <property type="entry name" value="Winged helix-like DNA-binding domain superfamily/Winged helix DNA-binding domain"/>
    <property type="match status" value="1"/>
</dbReference>
<dbReference type="FunFam" id="1.10.10.10:FF:000411">
    <property type="entry name" value="Ecdysone-induced protein 74EF isoform A"/>
    <property type="match status" value="1"/>
</dbReference>
<dbReference type="PROSITE" id="PS00345">
    <property type="entry name" value="ETS_DOMAIN_1"/>
    <property type="match status" value="1"/>
</dbReference>
<evidence type="ECO:0000259" key="8">
    <source>
        <dbReference type="PROSITE" id="PS50061"/>
    </source>
</evidence>
<reference evidence="9" key="1">
    <citation type="submission" date="2020-09" db="EMBL/GenBank/DDBJ databases">
        <authorList>
            <person name="Kikuchi T."/>
        </authorList>
    </citation>
    <scope>NUCLEOTIDE SEQUENCE</scope>
    <source>
        <strain evidence="9">SH1</strain>
    </source>
</reference>
<dbReference type="GO" id="GO:0005634">
    <property type="term" value="C:nucleus"/>
    <property type="evidence" value="ECO:0007669"/>
    <property type="project" value="UniProtKB-SubCell"/>
</dbReference>
<evidence type="ECO:0000256" key="3">
    <source>
        <dbReference type="ARBA" id="ARBA00022473"/>
    </source>
</evidence>
<evidence type="ECO:0000256" key="6">
    <source>
        <dbReference type="RuleBase" id="RU004019"/>
    </source>
</evidence>
<comment type="subcellular location">
    <subcellularLocation>
        <location evidence="1 6">Nucleus</location>
    </subcellularLocation>
</comment>
<keyword evidence="10" id="KW-1185">Reference proteome</keyword>
<dbReference type="AlphaFoldDB" id="A0A811KHY1"/>
<dbReference type="PRINTS" id="PR00454">
    <property type="entry name" value="ETSDOMAIN"/>
</dbReference>
<dbReference type="InterPro" id="IPR036390">
    <property type="entry name" value="WH_DNA-bd_sf"/>
</dbReference>
<organism evidence="9 10">
    <name type="scientific">Bursaphelenchus okinawaensis</name>
    <dbReference type="NCBI Taxonomy" id="465554"/>
    <lineage>
        <taxon>Eukaryota</taxon>
        <taxon>Metazoa</taxon>
        <taxon>Ecdysozoa</taxon>
        <taxon>Nematoda</taxon>
        <taxon>Chromadorea</taxon>
        <taxon>Rhabditida</taxon>
        <taxon>Tylenchina</taxon>
        <taxon>Tylenchomorpha</taxon>
        <taxon>Aphelenchoidea</taxon>
        <taxon>Aphelenchoididae</taxon>
        <taxon>Bursaphelenchus</taxon>
    </lineage>
</organism>
<dbReference type="GO" id="GO:0040034">
    <property type="term" value="P:regulation of development, heterochronic"/>
    <property type="evidence" value="ECO:0007669"/>
    <property type="project" value="UniProtKB-ARBA"/>
</dbReference>
<keyword evidence="3" id="KW-0217">Developmental protein</keyword>
<dbReference type="Proteomes" id="UP000783686">
    <property type="component" value="Unassembled WGS sequence"/>
</dbReference>
<feature type="region of interest" description="Disordered" evidence="7">
    <location>
        <begin position="116"/>
        <end position="140"/>
    </location>
</feature>
<dbReference type="InterPro" id="IPR000418">
    <property type="entry name" value="Ets_dom"/>
</dbReference>
<protein>
    <recommendedName>
        <fullName evidence="8">ETS domain-containing protein</fullName>
    </recommendedName>
</protein>
<dbReference type="GO" id="GO:0030154">
    <property type="term" value="P:cell differentiation"/>
    <property type="evidence" value="ECO:0007669"/>
    <property type="project" value="TreeGrafter"/>
</dbReference>
<gene>
    <name evidence="9" type="ORF">BOKJ2_LOCUS5832</name>
</gene>
<dbReference type="GO" id="GO:0043565">
    <property type="term" value="F:sequence-specific DNA binding"/>
    <property type="evidence" value="ECO:0007669"/>
    <property type="project" value="InterPro"/>
</dbReference>
<evidence type="ECO:0000256" key="7">
    <source>
        <dbReference type="SAM" id="MobiDB-lite"/>
    </source>
</evidence>
<sequence length="419" mass="48434">MMHLLQHHRHACPTITEENNNKPYDLLPLNSKKDHLNVSQPDLYQPLPIHLPCEPSEEPQGLLTFLETAQKRQRIEAERIRALYPQASNRRTSAPACLSDPNQNQLFKARLQQLAESMGTTTESTSSSPDSGLGHEPHECQEKVSPDQTMLLFHLLGYQSEVFPSTSSQNDLHELWLRQQYAQTAQLSNWMNLIYPHLHAQPLKPVPNNMSNMLHILRTNAQILNQINTENQNDQLYELLQSHLQHDLNPQSINNNQSAKKVLEPVFGAPFAPYDMGRRYSEPAVSSLNVRRKSKEISGQSSYLWEFLLKLLQDKEYSPKYIKWLDHKKGIFKLVDSKAVSRLWGMHKNKPGMNYETMGRALRYYYQRGILQKVEGQRLVYQFMDVPKELFDPNDPTYDDDMAKTNTVTQQFQKTSLLA</sequence>
<dbReference type="SUPFAM" id="SSF46785">
    <property type="entry name" value="Winged helix' DNA-binding domain"/>
    <property type="match status" value="1"/>
</dbReference>
<evidence type="ECO:0000313" key="10">
    <source>
        <dbReference type="Proteomes" id="UP000614601"/>
    </source>
</evidence>
<dbReference type="Pfam" id="PF00178">
    <property type="entry name" value="Ets"/>
    <property type="match status" value="1"/>
</dbReference>
<dbReference type="PROSITE" id="PS50061">
    <property type="entry name" value="ETS_DOMAIN_3"/>
    <property type="match status" value="1"/>
</dbReference>
<dbReference type="OrthoDB" id="8196042at2759"/>
<dbReference type="EMBL" id="CAJFDH010000003">
    <property type="protein sequence ID" value="CAD5214916.1"/>
    <property type="molecule type" value="Genomic_DNA"/>
</dbReference>
<dbReference type="GO" id="GO:0000981">
    <property type="term" value="F:DNA-binding transcription factor activity, RNA polymerase II-specific"/>
    <property type="evidence" value="ECO:0007669"/>
    <property type="project" value="TreeGrafter"/>
</dbReference>
<proteinExistence type="inferred from homology"/>
<dbReference type="EMBL" id="CAJFCW020000003">
    <property type="protein sequence ID" value="CAG9103399.1"/>
    <property type="molecule type" value="Genomic_DNA"/>
</dbReference>
<dbReference type="PROSITE" id="PS00346">
    <property type="entry name" value="ETS_DOMAIN_2"/>
    <property type="match status" value="1"/>
</dbReference>
<feature type="domain" description="ETS" evidence="8">
    <location>
        <begin position="302"/>
        <end position="384"/>
    </location>
</feature>
<comment type="caution">
    <text evidence="9">The sequence shown here is derived from an EMBL/GenBank/DDBJ whole genome shotgun (WGS) entry which is preliminary data.</text>
</comment>
<dbReference type="PANTHER" id="PTHR11849:SF191">
    <property type="entry name" value="ECDYSONE-INDUCED PROTEIN 74EF ISOFORM B"/>
    <property type="match status" value="1"/>
</dbReference>
<keyword evidence="4 6" id="KW-0238">DNA-binding</keyword>
<evidence type="ECO:0000256" key="1">
    <source>
        <dbReference type="ARBA" id="ARBA00004123"/>
    </source>
</evidence>
<evidence type="ECO:0000256" key="2">
    <source>
        <dbReference type="ARBA" id="ARBA00005562"/>
    </source>
</evidence>
<name>A0A811KHY1_9BILA</name>
<keyword evidence="5 6" id="KW-0539">Nucleus</keyword>
<accession>A0A811KHY1</accession>
<dbReference type="PANTHER" id="PTHR11849">
    <property type="entry name" value="ETS"/>
    <property type="match status" value="1"/>
</dbReference>
<dbReference type="Proteomes" id="UP000614601">
    <property type="component" value="Unassembled WGS sequence"/>
</dbReference>
<evidence type="ECO:0000256" key="4">
    <source>
        <dbReference type="ARBA" id="ARBA00023125"/>
    </source>
</evidence>
<evidence type="ECO:0000256" key="5">
    <source>
        <dbReference type="ARBA" id="ARBA00023242"/>
    </source>
</evidence>
<dbReference type="InterPro" id="IPR046328">
    <property type="entry name" value="ETS_fam"/>
</dbReference>
<dbReference type="InterPro" id="IPR036388">
    <property type="entry name" value="WH-like_DNA-bd_sf"/>
</dbReference>
<dbReference type="SMART" id="SM00413">
    <property type="entry name" value="ETS"/>
    <property type="match status" value="1"/>
</dbReference>
<evidence type="ECO:0000313" key="9">
    <source>
        <dbReference type="EMBL" id="CAD5214916.1"/>
    </source>
</evidence>
<comment type="similarity">
    <text evidence="2 6">Belongs to the ETS family.</text>
</comment>